<comment type="caution">
    <text evidence="8">The sequence shown here is derived from an EMBL/GenBank/DDBJ whole genome shotgun (WGS) entry which is preliminary data.</text>
</comment>
<accession>A0A8H6Q9W2</accession>
<sequence length="193" mass="21723">MSPWETIFCIRDPTAQVPSTVRISGLKFLDTNAYVHKGKGNPYPLSTLKGTVVLVVNTASKCSFTPQYRELEQLYQQIDSKYPNKFVILGFPCNQFGNQDPGTNDEIQTFCQVNYGVSFPVLGKVDVNGPNAEPLWSWMKEKQPGIFGLTRIKWNFEKFLITADGQVAGRWWSMVNPQALHNTIVREIEAGSS</sequence>
<evidence type="ECO:0000256" key="5">
    <source>
        <dbReference type="ARBA" id="ARBA00023284"/>
    </source>
</evidence>
<gene>
    <name evidence="8" type="ORF">CNMCM5623_002428</name>
</gene>
<keyword evidence="2 7" id="KW-0575">Peroxidase</keyword>
<dbReference type="Proteomes" id="UP000654922">
    <property type="component" value="Unassembled WGS sequence"/>
</dbReference>
<evidence type="ECO:0000256" key="7">
    <source>
        <dbReference type="RuleBase" id="RU000499"/>
    </source>
</evidence>
<dbReference type="InterPro" id="IPR029760">
    <property type="entry name" value="GPX_CS"/>
</dbReference>
<evidence type="ECO:0000256" key="2">
    <source>
        <dbReference type="ARBA" id="ARBA00022559"/>
    </source>
</evidence>
<dbReference type="GO" id="GO:0034599">
    <property type="term" value="P:cellular response to oxidative stress"/>
    <property type="evidence" value="ECO:0007669"/>
    <property type="project" value="TreeGrafter"/>
</dbReference>
<dbReference type="InterPro" id="IPR000889">
    <property type="entry name" value="Glutathione_peroxidase"/>
</dbReference>
<dbReference type="InterPro" id="IPR036249">
    <property type="entry name" value="Thioredoxin-like_sf"/>
</dbReference>
<dbReference type="PRINTS" id="PR01011">
    <property type="entry name" value="GLUTPROXDASE"/>
</dbReference>
<keyword evidence="4 7" id="KW-0560">Oxidoreductase</keyword>
<comment type="catalytic activity">
    <reaction evidence="6">
        <text>a hydroperoxide + [thioredoxin]-dithiol = an alcohol + [thioredoxin]-disulfide + H2O</text>
        <dbReference type="Rhea" id="RHEA:62620"/>
        <dbReference type="Rhea" id="RHEA-COMP:10698"/>
        <dbReference type="Rhea" id="RHEA-COMP:10700"/>
        <dbReference type="ChEBI" id="CHEBI:15377"/>
        <dbReference type="ChEBI" id="CHEBI:29950"/>
        <dbReference type="ChEBI" id="CHEBI:30879"/>
        <dbReference type="ChEBI" id="CHEBI:35924"/>
        <dbReference type="ChEBI" id="CHEBI:50058"/>
        <dbReference type="EC" id="1.11.1.24"/>
    </reaction>
</comment>
<dbReference type="Pfam" id="PF00255">
    <property type="entry name" value="GSHPx"/>
    <property type="match status" value="1"/>
</dbReference>
<dbReference type="FunFam" id="3.40.30.10:FF:000010">
    <property type="entry name" value="Glutathione peroxidase"/>
    <property type="match status" value="1"/>
</dbReference>
<proteinExistence type="inferred from homology"/>
<comment type="similarity">
    <text evidence="1 7">Belongs to the glutathione peroxidase family.</text>
</comment>
<dbReference type="CDD" id="cd00340">
    <property type="entry name" value="GSH_Peroxidase"/>
    <property type="match status" value="1"/>
</dbReference>
<protein>
    <recommendedName>
        <fullName evidence="7">Glutathione peroxidase</fullName>
    </recommendedName>
</protein>
<dbReference type="PROSITE" id="PS51355">
    <property type="entry name" value="GLUTATHIONE_PEROXID_3"/>
    <property type="match status" value="1"/>
</dbReference>
<dbReference type="Gene3D" id="3.40.30.10">
    <property type="entry name" value="Glutaredoxin"/>
    <property type="match status" value="1"/>
</dbReference>
<dbReference type="PANTHER" id="PTHR11592">
    <property type="entry name" value="GLUTATHIONE PEROXIDASE"/>
    <property type="match status" value="1"/>
</dbReference>
<dbReference type="OrthoDB" id="446890at2759"/>
<keyword evidence="3" id="KW-0049">Antioxidant</keyword>
<evidence type="ECO:0000256" key="3">
    <source>
        <dbReference type="ARBA" id="ARBA00022862"/>
    </source>
</evidence>
<dbReference type="AlphaFoldDB" id="A0A8H6Q9W2"/>
<dbReference type="PANTHER" id="PTHR11592:SF78">
    <property type="entry name" value="GLUTATHIONE PEROXIDASE"/>
    <property type="match status" value="1"/>
</dbReference>
<dbReference type="EMBL" id="JACBAE010001232">
    <property type="protein sequence ID" value="KAF7169816.1"/>
    <property type="molecule type" value="Genomic_DNA"/>
</dbReference>
<evidence type="ECO:0000256" key="1">
    <source>
        <dbReference type="ARBA" id="ARBA00006926"/>
    </source>
</evidence>
<organism evidence="8 9">
    <name type="scientific">Aspergillus felis</name>
    <dbReference type="NCBI Taxonomy" id="1287682"/>
    <lineage>
        <taxon>Eukaryota</taxon>
        <taxon>Fungi</taxon>
        <taxon>Dikarya</taxon>
        <taxon>Ascomycota</taxon>
        <taxon>Pezizomycotina</taxon>
        <taxon>Eurotiomycetes</taxon>
        <taxon>Eurotiomycetidae</taxon>
        <taxon>Eurotiales</taxon>
        <taxon>Aspergillaceae</taxon>
        <taxon>Aspergillus</taxon>
        <taxon>Aspergillus subgen. Fumigati</taxon>
    </lineage>
</organism>
<dbReference type="GO" id="GO:0140824">
    <property type="term" value="F:thioredoxin-dependent peroxiredoxin activity"/>
    <property type="evidence" value="ECO:0007669"/>
    <property type="project" value="UniProtKB-EC"/>
</dbReference>
<reference evidence="8" key="1">
    <citation type="submission" date="2020-06" db="EMBL/GenBank/DDBJ databases">
        <title>Draft genome sequences of strains closely related to Aspergillus parafelis and Aspergillus hiratsukae.</title>
        <authorList>
            <person name="Dos Santos R.A.C."/>
            <person name="Rivero-Menendez O."/>
            <person name="Steenwyk J.L."/>
            <person name="Mead M.E."/>
            <person name="Goldman G.H."/>
            <person name="Alastruey-Izquierdo A."/>
            <person name="Rokas A."/>
        </authorList>
    </citation>
    <scope>NUCLEOTIDE SEQUENCE</scope>
    <source>
        <strain evidence="8">CNM-CM5623</strain>
    </source>
</reference>
<name>A0A8H6Q9W2_9EURO</name>
<evidence type="ECO:0000256" key="6">
    <source>
        <dbReference type="ARBA" id="ARBA00049091"/>
    </source>
</evidence>
<dbReference type="PROSITE" id="PS00763">
    <property type="entry name" value="GLUTATHIONE_PEROXID_2"/>
    <property type="match status" value="1"/>
</dbReference>
<dbReference type="SUPFAM" id="SSF52833">
    <property type="entry name" value="Thioredoxin-like"/>
    <property type="match status" value="1"/>
</dbReference>
<evidence type="ECO:0000313" key="9">
    <source>
        <dbReference type="Proteomes" id="UP000654922"/>
    </source>
</evidence>
<keyword evidence="5" id="KW-0676">Redox-active center</keyword>
<evidence type="ECO:0000313" key="8">
    <source>
        <dbReference type="EMBL" id="KAF7169816.1"/>
    </source>
</evidence>
<evidence type="ECO:0000256" key="4">
    <source>
        <dbReference type="ARBA" id="ARBA00023002"/>
    </source>
</evidence>